<gene>
    <name evidence="2" type="ORF">K431DRAFT_284355</name>
</gene>
<comment type="caution">
    <text evidence="2">The sequence shown here is derived from an EMBL/GenBank/DDBJ whole genome shotgun (WGS) entry which is preliminary data.</text>
</comment>
<dbReference type="EMBL" id="MU003786">
    <property type="protein sequence ID" value="KAF2721906.1"/>
    <property type="molecule type" value="Genomic_DNA"/>
</dbReference>
<evidence type="ECO:0000256" key="1">
    <source>
        <dbReference type="SAM" id="MobiDB-lite"/>
    </source>
</evidence>
<feature type="compositionally biased region" description="Low complexity" evidence="1">
    <location>
        <begin position="72"/>
        <end position="89"/>
    </location>
</feature>
<dbReference type="AlphaFoldDB" id="A0A9P4UQV1"/>
<name>A0A9P4UQV1_9PEZI</name>
<reference evidence="2" key="1">
    <citation type="journal article" date="2020" name="Stud. Mycol.">
        <title>101 Dothideomycetes genomes: a test case for predicting lifestyles and emergence of pathogens.</title>
        <authorList>
            <person name="Haridas S."/>
            <person name="Albert R."/>
            <person name="Binder M."/>
            <person name="Bloem J."/>
            <person name="Labutti K."/>
            <person name="Salamov A."/>
            <person name="Andreopoulos B."/>
            <person name="Baker S."/>
            <person name="Barry K."/>
            <person name="Bills G."/>
            <person name="Bluhm B."/>
            <person name="Cannon C."/>
            <person name="Castanera R."/>
            <person name="Culley D."/>
            <person name="Daum C."/>
            <person name="Ezra D."/>
            <person name="Gonzalez J."/>
            <person name="Henrissat B."/>
            <person name="Kuo A."/>
            <person name="Liang C."/>
            <person name="Lipzen A."/>
            <person name="Lutzoni F."/>
            <person name="Magnuson J."/>
            <person name="Mondo S."/>
            <person name="Nolan M."/>
            <person name="Ohm R."/>
            <person name="Pangilinan J."/>
            <person name="Park H.-J."/>
            <person name="Ramirez L."/>
            <person name="Alfaro M."/>
            <person name="Sun H."/>
            <person name="Tritt A."/>
            <person name="Yoshinaga Y."/>
            <person name="Zwiers L.-H."/>
            <person name="Turgeon B."/>
            <person name="Goodwin S."/>
            <person name="Spatafora J."/>
            <person name="Crous P."/>
            <person name="Grigoriev I."/>
        </authorList>
    </citation>
    <scope>NUCLEOTIDE SEQUENCE</scope>
    <source>
        <strain evidence="2">CBS 116435</strain>
    </source>
</reference>
<accession>A0A9P4UQV1</accession>
<dbReference type="OrthoDB" id="3926903at2759"/>
<dbReference type="Proteomes" id="UP000799441">
    <property type="component" value="Unassembled WGS sequence"/>
</dbReference>
<feature type="region of interest" description="Disordered" evidence="1">
    <location>
        <begin position="61"/>
        <end position="110"/>
    </location>
</feature>
<feature type="compositionally biased region" description="Low complexity" evidence="1">
    <location>
        <begin position="17"/>
        <end position="26"/>
    </location>
</feature>
<proteinExistence type="predicted"/>
<feature type="region of interest" description="Disordered" evidence="1">
    <location>
        <begin position="1"/>
        <end position="26"/>
    </location>
</feature>
<protein>
    <submittedName>
        <fullName evidence="2">Uncharacterized protein</fullName>
    </submittedName>
</protein>
<keyword evidence="3" id="KW-1185">Reference proteome</keyword>
<evidence type="ECO:0000313" key="2">
    <source>
        <dbReference type="EMBL" id="KAF2721906.1"/>
    </source>
</evidence>
<sequence length="171" mass="18644">MEKHNEQSLGLPLQPPSYTSSTSTRSILDLHTQIRANASILNPRNNDERSSDDHLEVITAEVPAAGNVPNQSRSSTSGLPSSSRNPSGSDIADGVGSTSPPKLTKEGGGGHYAVIVRRTNSKRSIKIILRSRVRATVEDALEDLLRLTERELHSRLEAYGRQTKDEECTVM</sequence>
<organism evidence="2 3">
    <name type="scientific">Polychaeton citri CBS 116435</name>
    <dbReference type="NCBI Taxonomy" id="1314669"/>
    <lineage>
        <taxon>Eukaryota</taxon>
        <taxon>Fungi</taxon>
        <taxon>Dikarya</taxon>
        <taxon>Ascomycota</taxon>
        <taxon>Pezizomycotina</taxon>
        <taxon>Dothideomycetes</taxon>
        <taxon>Dothideomycetidae</taxon>
        <taxon>Capnodiales</taxon>
        <taxon>Capnodiaceae</taxon>
        <taxon>Polychaeton</taxon>
    </lineage>
</organism>
<evidence type="ECO:0000313" key="3">
    <source>
        <dbReference type="Proteomes" id="UP000799441"/>
    </source>
</evidence>